<dbReference type="GO" id="GO:0016616">
    <property type="term" value="F:oxidoreductase activity, acting on the CH-OH group of donors, NAD or NADP as acceptor"/>
    <property type="evidence" value="ECO:0007669"/>
    <property type="project" value="UniProtKB-ARBA"/>
</dbReference>
<organism evidence="4 5">
    <name type="scientific">Stutzerimonas stutzeri</name>
    <name type="common">Pseudomonas stutzeri</name>
    <dbReference type="NCBI Taxonomy" id="316"/>
    <lineage>
        <taxon>Bacteria</taxon>
        <taxon>Pseudomonadati</taxon>
        <taxon>Pseudomonadota</taxon>
        <taxon>Gammaproteobacteria</taxon>
        <taxon>Pseudomonadales</taxon>
        <taxon>Pseudomonadaceae</taxon>
        <taxon>Stutzerimonas</taxon>
    </lineage>
</organism>
<dbReference type="PANTHER" id="PTHR43333:SF1">
    <property type="entry name" value="D-ISOMER SPECIFIC 2-HYDROXYACID DEHYDROGENASE NAD-BINDING DOMAIN-CONTAINING PROTEIN"/>
    <property type="match status" value="1"/>
</dbReference>
<reference evidence="4 5" key="1">
    <citation type="submission" date="2015-02" db="EMBL/GenBank/DDBJ databases">
        <title>Draft genome sequence of Pseudomonas stutzeri NT0128 isolated from wheat (Triticum turgidum) rhizosphere.</title>
        <authorList>
            <person name="Tovi N."/>
            <person name="Frenk S."/>
            <person name="Hadar Y."/>
            <person name="Minz D."/>
        </authorList>
    </citation>
    <scope>NUCLEOTIDE SEQUENCE [LARGE SCALE GENOMIC DNA]</scope>
    <source>
        <strain evidence="4 5">NT0128</strain>
    </source>
</reference>
<dbReference type="RefSeq" id="WP_045163060.1">
    <property type="nucleotide sequence ID" value="NZ_JYHV01000029.1"/>
</dbReference>
<protein>
    <submittedName>
        <fullName evidence="4">Glyoxylate reductase</fullName>
    </submittedName>
</protein>
<evidence type="ECO:0000313" key="4">
    <source>
        <dbReference type="EMBL" id="KJH80434.1"/>
    </source>
</evidence>
<name>A0A0D9AIA7_STUST</name>
<evidence type="ECO:0000256" key="2">
    <source>
        <dbReference type="ARBA" id="ARBA00023027"/>
    </source>
</evidence>
<dbReference type="InterPro" id="IPR029753">
    <property type="entry name" value="D-isomer_DH_CS"/>
</dbReference>
<evidence type="ECO:0000259" key="3">
    <source>
        <dbReference type="Pfam" id="PF02826"/>
    </source>
</evidence>
<dbReference type="OrthoDB" id="9787219at2"/>
<dbReference type="PATRIC" id="fig|316.101.peg.3816"/>
<dbReference type="PROSITE" id="PS00671">
    <property type="entry name" value="D_2_HYDROXYACID_DH_3"/>
    <property type="match status" value="1"/>
</dbReference>
<dbReference type="PANTHER" id="PTHR43333">
    <property type="entry name" value="2-HACID_DH_C DOMAIN-CONTAINING PROTEIN"/>
    <property type="match status" value="1"/>
</dbReference>
<keyword evidence="2" id="KW-0520">NAD</keyword>
<dbReference type="SUPFAM" id="SSF51735">
    <property type="entry name" value="NAD(P)-binding Rossmann-fold domains"/>
    <property type="match status" value="1"/>
</dbReference>
<dbReference type="Proteomes" id="UP000032487">
    <property type="component" value="Unassembled WGS sequence"/>
</dbReference>
<dbReference type="Gene3D" id="3.40.50.720">
    <property type="entry name" value="NAD(P)-binding Rossmann-like Domain"/>
    <property type="match status" value="2"/>
</dbReference>
<gene>
    <name evidence="4" type="ORF">UF78_15250</name>
</gene>
<comment type="caution">
    <text evidence="4">The sequence shown here is derived from an EMBL/GenBank/DDBJ whole genome shotgun (WGS) entry which is preliminary data.</text>
</comment>
<evidence type="ECO:0000256" key="1">
    <source>
        <dbReference type="ARBA" id="ARBA00023002"/>
    </source>
</evidence>
<keyword evidence="1" id="KW-0560">Oxidoreductase</keyword>
<proteinExistence type="predicted"/>
<sequence>MKILFVAADPKPERWTDLIQQHLPDAEIQVWKPDNPSWGADYAIVWHPPTALFDKEPQLKALFNLGAGVDALVRIPNLPRDLPIVRLEDAGMAVQMAEYVAYHVIGISRDMDYYRDQQAAGQWKLRRPIERSEWPVGVLGLGQIGQRVARTFAALGYPVCGWARSDHAIDGVRSFAGEAGLDGFLGQTRVLINTLPLTDSTRDLIDYSLLSRLRPDAVVINVGRGEHLVDEDLCRAIDEGKVARAVLDVFREEPLPSEHPFWRMPQVTITPHVSARTLREATVAQIAEKIVALEKGQSISGVIDIQRGY</sequence>
<dbReference type="CDD" id="cd12164">
    <property type="entry name" value="GDH_like_2"/>
    <property type="match status" value="1"/>
</dbReference>
<dbReference type="EMBL" id="JYHV01000029">
    <property type="protein sequence ID" value="KJH80434.1"/>
    <property type="molecule type" value="Genomic_DNA"/>
</dbReference>
<dbReference type="AlphaFoldDB" id="A0A0D9AIA7"/>
<evidence type="ECO:0000313" key="5">
    <source>
        <dbReference type="Proteomes" id="UP000032487"/>
    </source>
</evidence>
<feature type="domain" description="D-isomer specific 2-hydroxyacid dehydrogenase NAD-binding" evidence="3">
    <location>
        <begin position="103"/>
        <end position="274"/>
    </location>
</feature>
<accession>A0A0D9AIA7</accession>
<dbReference type="Pfam" id="PF02826">
    <property type="entry name" value="2-Hacid_dh_C"/>
    <property type="match status" value="1"/>
</dbReference>
<dbReference type="GO" id="GO:0051287">
    <property type="term" value="F:NAD binding"/>
    <property type="evidence" value="ECO:0007669"/>
    <property type="project" value="InterPro"/>
</dbReference>
<dbReference type="InterPro" id="IPR036291">
    <property type="entry name" value="NAD(P)-bd_dom_sf"/>
</dbReference>
<dbReference type="InterPro" id="IPR006140">
    <property type="entry name" value="D-isomer_DH_NAD-bd"/>
</dbReference>